<reference evidence="2" key="1">
    <citation type="journal article" date="2020" name="mSystems">
        <title>Genome- and Community-Level Interaction Insights into Carbon Utilization and Element Cycling Functions of Hydrothermarchaeota in Hydrothermal Sediment.</title>
        <authorList>
            <person name="Zhou Z."/>
            <person name="Liu Y."/>
            <person name="Xu W."/>
            <person name="Pan J."/>
            <person name="Luo Z.H."/>
            <person name="Li M."/>
        </authorList>
    </citation>
    <scope>NUCLEOTIDE SEQUENCE [LARGE SCALE GENOMIC DNA]</scope>
    <source>
        <strain evidence="2">HyVt-74</strain>
    </source>
</reference>
<gene>
    <name evidence="2" type="ORF">ENL19_01305</name>
</gene>
<dbReference type="EMBL" id="DRTB01000093">
    <property type="protein sequence ID" value="HHE04681.1"/>
    <property type="molecule type" value="Genomic_DNA"/>
</dbReference>
<protein>
    <submittedName>
        <fullName evidence="2">RidA family protein</fullName>
    </submittedName>
</protein>
<organism evidence="2">
    <name type="scientific">candidate division WOR-3 bacterium</name>
    <dbReference type="NCBI Taxonomy" id="2052148"/>
    <lineage>
        <taxon>Bacteria</taxon>
        <taxon>Bacteria division WOR-3</taxon>
    </lineage>
</organism>
<name>A0A7C5DAQ2_UNCW3</name>
<dbReference type="PANTHER" id="PTHR11803:SF39">
    <property type="entry name" value="2-IMINOBUTANOATE_2-IMINOPROPANOATE DEAMINASE"/>
    <property type="match status" value="1"/>
</dbReference>
<sequence length="128" mass="14025">MKRVIKTKKAPEAIGPYSQGILINKILFISGQISIIPETGELIKDDIRRETEQVMNNIKAIVEEAGGNMSDIVKTTIYLTNINNFNEVNEVYAAFFKESPPARATVEVSFLPKGVGVEIDATAVINGD</sequence>
<dbReference type="InterPro" id="IPR006175">
    <property type="entry name" value="YjgF/YER057c/UK114"/>
</dbReference>
<dbReference type="NCBIfam" id="TIGR00004">
    <property type="entry name" value="Rid family detoxifying hydrolase"/>
    <property type="match status" value="1"/>
</dbReference>
<dbReference type="GO" id="GO:0005829">
    <property type="term" value="C:cytosol"/>
    <property type="evidence" value="ECO:0007669"/>
    <property type="project" value="TreeGrafter"/>
</dbReference>
<evidence type="ECO:0000313" key="2">
    <source>
        <dbReference type="EMBL" id="HHE04681.1"/>
    </source>
</evidence>
<dbReference type="AlphaFoldDB" id="A0A7C5DAQ2"/>
<dbReference type="InterPro" id="IPR006056">
    <property type="entry name" value="RidA"/>
</dbReference>
<accession>A0A7C5DAQ2</accession>
<dbReference type="CDD" id="cd00448">
    <property type="entry name" value="YjgF_YER057c_UK114_family"/>
    <property type="match status" value="1"/>
</dbReference>
<dbReference type="InterPro" id="IPR035959">
    <property type="entry name" value="RutC-like_sf"/>
</dbReference>
<dbReference type="PANTHER" id="PTHR11803">
    <property type="entry name" value="2-IMINOBUTANOATE/2-IMINOPROPANOATE DEAMINASE RIDA"/>
    <property type="match status" value="1"/>
</dbReference>
<dbReference type="FunFam" id="3.30.1330.40:FF:000001">
    <property type="entry name" value="L-PSP family endoribonuclease"/>
    <property type="match status" value="1"/>
</dbReference>
<dbReference type="Pfam" id="PF01042">
    <property type="entry name" value="Ribonuc_L-PSP"/>
    <property type="match status" value="1"/>
</dbReference>
<dbReference type="Gene3D" id="3.30.1330.40">
    <property type="entry name" value="RutC-like"/>
    <property type="match status" value="1"/>
</dbReference>
<dbReference type="PROSITE" id="PS01094">
    <property type="entry name" value="UPF0076"/>
    <property type="match status" value="1"/>
</dbReference>
<dbReference type="GO" id="GO:0019239">
    <property type="term" value="F:deaminase activity"/>
    <property type="evidence" value="ECO:0007669"/>
    <property type="project" value="TreeGrafter"/>
</dbReference>
<dbReference type="SUPFAM" id="SSF55298">
    <property type="entry name" value="YjgF-like"/>
    <property type="match status" value="1"/>
</dbReference>
<dbReference type="InterPro" id="IPR019897">
    <property type="entry name" value="RidA_CS"/>
</dbReference>
<comment type="similarity">
    <text evidence="1">Belongs to the RutC family.</text>
</comment>
<comment type="caution">
    <text evidence="2">The sequence shown here is derived from an EMBL/GenBank/DDBJ whole genome shotgun (WGS) entry which is preliminary data.</text>
</comment>
<dbReference type="Proteomes" id="UP000886110">
    <property type="component" value="Unassembled WGS sequence"/>
</dbReference>
<proteinExistence type="inferred from homology"/>
<evidence type="ECO:0000256" key="1">
    <source>
        <dbReference type="ARBA" id="ARBA00010552"/>
    </source>
</evidence>